<keyword evidence="4" id="KW-1185">Reference proteome</keyword>
<reference evidence="3 4" key="1">
    <citation type="submission" date="2020-05" db="EMBL/GenBank/DDBJ databases">
        <title>Azospirillum oleiclasticum sp. nov, a nitrogen-fixing and heavy crude oil-emulsifying bacterium isolated from the crude oil of Yumen Oilfield.</title>
        <authorList>
            <person name="Wu D."/>
            <person name="Cai M."/>
            <person name="Zhang X."/>
        </authorList>
    </citation>
    <scope>NUCLEOTIDE SEQUENCE [LARGE SCALE GENOMIC DNA]</scope>
    <source>
        <strain evidence="3 4">ROY-1-1-2</strain>
    </source>
</reference>
<accession>A0ABX2TJ62</accession>
<dbReference type="NCBIfam" id="NF037995">
    <property type="entry name" value="TRAP_S1"/>
    <property type="match status" value="1"/>
</dbReference>
<organism evidence="3 4">
    <name type="scientific">Azospirillum oleiclasticum</name>
    <dbReference type="NCBI Taxonomy" id="2735135"/>
    <lineage>
        <taxon>Bacteria</taxon>
        <taxon>Pseudomonadati</taxon>
        <taxon>Pseudomonadota</taxon>
        <taxon>Alphaproteobacteria</taxon>
        <taxon>Rhodospirillales</taxon>
        <taxon>Azospirillaceae</taxon>
        <taxon>Azospirillum</taxon>
    </lineage>
</organism>
<gene>
    <name evidence="3" type="ORF">HND93_31715</name>
</gene>
<dbReference type="CDD" id="cd13602">
    <property type="entry name" value="PBP2_TRAP_BpDctp6_7"/>
    <property type="match status" value="1"/>
</dbReference>
<dbReference type="Proteomes" id="UP000584642">
    <property type="component" value="Unassembled WGS sequence"/>
</dbReference>
<evidence type="ECO:0000313" key="4">
    <source>
        <dbReference type="Proteomes" id="UP000584642"/>
    </source>
</evidence>
<dbReference type="Pfam" id="PF03480">
    <property type="entry name" value="DctP"/>
    <property type="match status" value="1"/>
</dbReference>
<proteinExistence type="predicted"/>
<dbReference type="PANTHER" id="PTHR33376:SF4">
    <property type="entry name" value="SIALIC ACID-BINDING PERIPLASMIC PROTEIN SIAP"/>
    <property type="match status" value="1"/>
</dbReference>
<sequence>MRATRTDTHTPGSGRAPRARRLLALSVGAALAAFTLPASAQTLPETSIRVIGNFSSQVQVQKVEKPFWTQEIPADSGGRITVTYNNYDIMGIREQQMIRLSEAGVADFASTDIVKLAGDDPVFEGCDLIGIAPDLPTARKACDAWAPVVAEAMERKFQTKLLGLAPNPGLVFWCRSPVKNLADFAGKKVRVNSRTMADMVTTLGGTPITTPFGEVVPSLQRGVFDCAITGSLTGNTAGWSEVTKYLFPLPVNWSIYYQSANLNSWKKYSPELQKFLEAKFADLNERLWTIAAQAHAEGVSCNTGKDPCTLGKKAGMELVAVGDEDRTLLRKISQEVVLVQWGKRCGKACATKWNDTVGKAVGLSIPLDKI</sequence>
<evidence type="ECO:0000313" key="3">
    <source>
        <dbReference type="EMBL" id="NYZ24298.1"/>
    </source>
</evidence>
<dbReference type="Gene3D" id="3.40.190.170">
    <property type="entry name" value="Bacterial extracellular solute-binding protein, family 7"/>
    <property type="match status" value="1"/>
</dbReference>
<keyword evidence="1 2" id="KW-0732">Signal</keyword>
<dbReference type="EMBL" id="JABFDB010000039">
    <property type="protein sequence ID" value="NYZ24298.1"/>
    <property type="molecule type" value="Genomic_DNA"/>
</dbReference>
<evidence type="ECO:0000256" key="2">
    <source>
        <dbReference type="SAM" id="SignalP"/>
    </source>
</evidence>
<dbReference type="InterPro" id="IPR038404">
    <property type="entry name" value="TRAP_DctP_sf"/>
</dbReference>
<feature type="signal peptide" evidence="2">
    <location>
        <begin position="1"/>
        <end position="40"/>
    </location>
</feature>
<feature type="chain" id="PRO_5047347762" evidence="2">
    <location>
        <begin position="41"/>
        <end position="370"/>
    </location>
</feature>
<comment type="caution">
    <text evidence="3">The sequence shown here is derived from an EMBL/GenBank/DDBJ whole genome shotgun (WGS) entry which is preliminary data.</text>
</comment>
<dbReference type="SUPFAM" id="SSF53850">
    <property type="entry name" value="Periplasmic binding protein-like II"/>
    <property type="match status" value="1"/>
</dbReference>
<dbReference type="InterPro" id="IPR018389">
    <property type="entry name" value="DctP_fam"/>
</dbReference>
<protein>
    <submittedName>
        <fullName evidence="3">TRAP transporter substrate-binding protein</fullName>
    </submittedName>
</protein>
<evidence type="ECO:0000256" key="1">
    <source>
        <dbReference type="ARBA" id="ARBA00022729"/>
    </source>
</evidence>
<dbReference type="PANTHER" id="PTHR33376">
    <property type="match status" value="1"/>
</dbReference>
<dbReference type="RefSeq" id="WP_180286075.1">
    <property type="nucleotide sequence ID" value="NZ_JABFDB010000039.1"/>
</dbReference>
<name>A0ABX2TJ62_9PROT</name>